<proteinExistence type="predicted"/>
<gene>
    <name evidence="2" type="ORF">HW556_03485</name>
</gene>
<evidence type="ECO:0000313" key="3">
    <source>
        <dbReference type="Proteomes" id="UP000626554"/>
    </source>
</evidence>
<name>A0ABX2PZ20_9BACT</name>
<dbReference type="EMBL" id="JABKAV010000006">
    <property type="protein sequence ID" value="NVO83935.1"/>
    <property type="molecule type" value="Genomic_DNA"/>
</dbReference>
<dbReference type="RefSeq" id="WP_176897996.1">
    <property type="nucleotide sequence ID" value="NZ_JABKAV010000006.1"/>
</dbReference>
<reference evidence="2 3" key="1">
    <citation type="submission" date="2020-05" db="EMBL/GenBank/DDBJ databases">
        <title>Hymenobacter terrestris sp. nov. and Hymenobacter lapidiphilus sp. nov., isolated from regoliths in Antarctica.</title>
        <authorList>
            <person name="Sedlacek I."/>
            <person name="Pantucek R."/>
            <person name="Zeman M."/>
            <person name="Holochova P."/>
            <person name="Kralova S."/>
            <person name="Stankova E."/>
            <person name="Sedo O."/>
            <person name="Micenkova L."/>
            <person name="Svec P."/>
            <person name="Gupta V."/>
            <person name="Sood U."/>
            <person name="Korpole U.S."/>
            <person name="Lal R."/>
        </authorList>
    </citation>
    <scope>NUCLEOTIDE SEQUENCE [LARGE SCALE GENOMIC DNA]</scope>
    <source>
        <strain evidence="2 3">P5252</strain>
    </source>
</reference>
<evidence type="ECO:0000256" key="1">
    <source>
        <dbReference type="SAM" id="SignalP"/>
    </source>
</evidence>
<dbReference type="PROSITE" id="PS51257">
    <property type="entry name" value="PROKAR_LIPOPROTEIN"/>
    <property type="match status" value="1"/>
</dbReference>
<keyword evidence="3" id="KW-1185">Reference proteome</keyword>
<accession>A0ABX2PZ20</accession>
<evidence type="ECO:0000313" key="2">
    <source>
        <dbReference type="EMBL" id="NVO83935.1"/>
    </source>
</evidence>
<feature type="signal peptide" evidence="1">
    <location>
        <begin position="1"/>
        <end position="29"/>
    </location>
</feature>
<comment type="caution">
    <text evidence="2">The sequence shown here is derived from an EMBL/GenBank/DDBJ whole genome shotgun (WGS) entry which is preliminary data.</text>
</comment>
<keyword evidence="1" id="KW-0732">Signal</keyword>
<feature type="chain" id="PRO_5045303519" evidence="1">
    <location>
        <begin position="30"/>
        <end position="77"/>
    </location>
</feature>
<dbReference type="Proteomes" id="UP000626554">
    <property type="component" value="Unassembled WGS sequence"/>
</dbReference>
<sequence length="77" mass="7880">MRSFRLLLLAGIAAVTSLASCQTSRLALAAQPAGTFAQLPEYTPADSAGTVVLLHDSQGPQATRALLPAGEAALFGR</sequence>
<organism evidence="2 3">
    <name type="scientific">Hymenobacter terrestris</name>
    <dbReference type="NCBI Taxonomy" id="2748310"/>
    <lineage>
        <taxon>Bacteria</taxon>
        <taxon>Pseudomonadati</taxon>
        <taxon>Bacteroidota</taxon>
        <taxon>Cytophagia</taxon>
        <taxon>Cytophagales</taxon>
        <taxon>Hymenobacteraceae</taxon>
        <taxon>Hymenobacter</taxon>
    </lineage>
</organism>
<protein>
    <submittedName>
        <fullName evidence="2">Uncharacterized protein</fullName>
    </submittedName>
</protein>